<dbReference type="EMBL" id="FNVU01000023">
    <property type="protein sequence ID" value="SEG91059.1"/>
    <property type="molecule type" value="Genomic_DNA"/>
</dbReference>
<dbReference type="Pfam" id="PF09660">
    <property type="entry name" value="DUF2397"/>
    <property type="match status" value="1"/>
</dbReference>
<evidence type="ECO:0000313" key="3">
    <source>
        <dbReference type="EMBL" id="SEG91059.1"/>
    </source>
</evidence>
<evidence type="ECO:0000313" key="2">
    <source>
        <dbReference type="EMBL" id="SEG85253.1"/>
    </source>
</evidence>
<dbReference type="EMBL" id="FNVU01000016">
    <property type="protein sequence ID" value="SEG85253.1"/>
    <property type="molecule type" value="Genomic_DNA"/>
</dbReference>
<dbReference type="RefSeq" id="WP_146088368.1">
    <property type="nucleotide sequence ID" value="NZ_FNVU01000016.1"/>
</dbReference>
<reference evidence="2 4" key="1">
    <citation type="submission" date="2016-10" db="EMBL/GenBank/DDBJ databases">
        <authorList>
            <person name="de Groot N.N."/>
        </authorList>
    </citation>
    <scope>NUCLEOTIDE SEQUENCE [LARGE SCALE GENOMIC DNA]</scope>
    <source>
        <strain evidence="2 4">CGMCC 4.2023</strain>
    </source>
</reference>
<name>A0A1H6DKD0_9ACTN</name>
<proteinExistence type="predicted"/>
<dbReference type="Proteomes" id="UP000236754">
    <property type="component" value="Unassembled WGS sequence"/>
</dbReference>
<accession>A0A1H6DKD0</accession>
<sequence>MRIDSSSAGGDGSAARRDLYRYATAEHALEYLLVMDLFTQSLLTDLSAAEVSERATDAGRALSVETAEERCLKLVRWGNLVSTTRDPRVPTVAALQRARNRFQASRLGVKVHHQVQDLLTAADGAREVARELLGSMVQLLDRIIGHASGSGETEPDALAADVTTVFSHHQIFTESVRDFYAYLSSVLSRYDLAGEEYSTFKTLLLEYVDLISSDVSRHAPAVADRLVRLRPLLPAVLKVLAALPGLVSADGSPVQQSPGRQLRDWQELTDWYSGQDGASGPAHLRAAAEQALSQLISNAKRMLATEGTGVPRRDDLLHLAALFQAAQAEEADRAFCAAFGAYPARHLSGGPEEPDPRVATSASWWETDPVDVPVSLRERGDRAARGRTSRVPAAGMAEAQLRAQAAAELAARQACAAELAAVGEVNGSRLSPGAREMLLDLISQAHSQHPTAQGPLEAVDAHLGVAVHIEHTPSRLTLVLSDDGRTLIHDLTLRTRAIGGGLASSDPAADGTGSSRSSAPPPGGDR</sequence>
<evidence type="ECO:0000256" key="1">
    <source>
        <dbReference type="SAM" id="MobiDB-lite"/>
    </source>
</evidence>
<dbReference type="AlphaFoldDB" id="A0A1H6DKD0"/>
<protein>
    <submittedName>
        <fullName evidence="2">TIGR02677 family protein</fullName>
    </submittedName>
</protein>
<evidence type="ECO:0000313" key="4">
    <source>
        <dbReference type="Proteomes" id="UP000236754"/>
    </source>
</evidence>
<dbReference type="OrthoDB" id="5508807at2"/>
<organism evidence="2 4">
    <name type="scientific">Actinacidiphila yanglinensis</name>
    <dbReference type="NCBI Taxonomy" id="310779"/>
    <lineage>
        <taxon>Bacteria</taxon>
        <taxon>Bacillati</taxon>
        <taxon>Actinomycetota</taxon>
        <taxon>Actinomycetes</taxon>
        <taxon>Kitasatosporales</taxon>
        <taxon>Streptomycetaceae</taxon>
        <taxon>Actinacidiphila</taxon>
    </lineage>
</organism>
<feature type="region of interest" description="Disordered" evidence="1">
    <location>
        <begin position="499"/>
        <end position="526"/>
    </location>
</feature>
<gene>
    <name evidence="2" type="ORF">SAMN05216223_11618</name>
    <name evidence="3" type="ORF">SAMN05216223_12318</name>
</gene>
<keyword evidence="4" id="KW-1185">Reference proteome</keyword>
<dbReference type="InterPro" id="IPR013493">
    <property type="entry name" value="CHP02677"/>
</dbReference>